<accession>A0A8S5UTI3</accession>
<proteinExistence type="predicted"/>
<sequence>MDTVFLNIDFNIALGDSNIYLYELKKQSNLEMRLDRAKDSIIYKNDKFVIVYGKKLFLEEDAIFDSAVRLEDILILSINKPGHNEIKILGLNDIAQEYHKDHMIKLISKVIKLAEDKDYPLALSVLGDMISNIKKGWCSKEYLREFNNESLFRLKVHDTVYKIYDIDTEDAVDASYNVRILSLLYSYIFILDRV</sequence>
<organism evidence="1">
    <name type="scientific">Myoviridae sp. ctYA416</name>
    <dbReference type="NCBI Taxonomy" id="2825125"/>
    <lineage>
        <taxon>Viruses</taxon>
        <taxon>Duplodnaviria</taxon>
        <taxon>Heunggongvirae</taxon>
        <taxon>Uroviricota</taxon>
        <taxon>Caudoviricetes</taxon>
    </lineage>
</organism>
<protein>
    <submittedName>
        <fullName evidence="1">Uncharacterized protein</fullName>
    </submittedName>
</protein>
<evidence type="ECO:0000313" key="1">
    <source>
        <dbReference type="EMBL" id="DAF97809.1"/>
    </source>
</evidence>
<reference evidence="1" key="1">
    <citation type="journal article" date="2021" name="Proc. Natl. Acad. Sci. U.S.A.">
        <title>A Catalog of Tens of Thousands of Viruses from Human Metagenomes Reveals Hidden Associations with Chronic Diseases.</title>
        <authorList>
            <person name="Tisza M.J."/>
            <person name="Buck C.B."/>
        </authorList>
    </citation>
    <scope>NUCLEOTIDE SEQUENCE</scope>
    <source>
        <strain evidence="1">CtYA416</strain>
    </source>
</reference>
<dbReference type="EMBL" id="BK016136">
    <property type="protein sequence ID" value="DAF97809.1"/>
    <property type="molecule type" value="Genomic_DNA"/>
</dbReference>
<name>A0A8S5UTI3_9CAUD</name>